<dbReference type="GO" id="GO:0016787">
    <property type="term" value="F:hydrolase activity"/>
    <property type="evidence" value="ECO:0007669"/>
    <property type="project" value="UniProtKB-KW"/>
</dbReference>
<dbReference type="PRINTS" id="PR00111">
    <property type="entry name" value="ABHYDROLASE"/>
</dbReference>
<keyword evidence="2" id="KW-0614">Plasmid</keyword>
<dbReference type="SUPFAM" id="SSF53474">
    <property type="entry name" value="alpha/beta-Hydrolases"/>
    <property type="match status" value="1"/>
</dbReference>
<dbReference type="InterPro" id="IPR029058">
    <property type="entry name" value="AB_hydrolase_fold"/>
</dbReference>
<keyword evidence="3" id="KW-1185">Reference proteome</keyword>
<evidence type="ECO:0000313" key="3">
    <source>
        <dbReference type="Proteomes" id="UP000324308"/>
    </source>
</evidence>
<keyword evidence="2" id="KW-0378">Hydrolase</keyword>
<dbReference type="InterPro" id="IPR000073">
    <property type="entry name" value="AB_hydrolase_1"/>
</dbReference>
<dbReference type="PANTHER" id="PTHR43329">
    <property type="entry name" value="EPOXIDE HYDROLASE"/>
    <property type="match status" value="1"/>
</dbReference>
<gene>
    <name evidence="2" type="ORF">F3L20_32175</name>
</gene>
<protein>
    <submittedName>
        <fullName evidence="2">Alpha/beta hydrolase</fullName>
    </submittedName>
</protein>
<organism evidence="2 3">
    <name type="scientific">Streptomyces tendae</name>
    <dbReference type="NCBI Taxonomy" id="1932"/>
    <lineage>
        <taxon>Bacteria</taxon>
        <taxon>Bacillati</taxon>
        <taxon>Actinomycetota</taxon>
        <taxon>Actinomycetes</taxon>
        <taxon>Kitasatosporales</taxon>
        <taxon>Streptomycetaceae</taxon>
        <taxon>Streptomyces</taxon>
    </lineage>
</organism>
<sequence>MTNPPEGFEHAYADVNGTQLHYVIGGEGEPLVLMTGYPRTWYYYQRVMPKLAEHFRVIVVDIRGMGDSAKPESGYDKKNMAQDVYELIRSLGYEQAYVEGEDIGGMVAWSLAINHPEVVKKLIIADGVHPNPGMHNFSMVQPPEAREVIFPFWWVMGQIPDLPHKLFAGKAREIIDWNIKNIGGDHPEVFTEDVRSMAAAGYDTAESIIATNKWFDTFYQDIIDFGTYPKLSMPLVYFSGYLLPVSKAMVDPMVDDVTYVEFPGAGHFLAEERPEEFVAEVLKVFGA</sequence>
<geneLocation type="plasmid" evidence="2 3">
    <name>unnamed1</name>
</geneLocation>
<dbReference type="Pfam" id="PF00561">
    <property type="entry name" value="Abhydrolase_1"/>
    <property type="match status" value="1"/>
</dbReference>
<evidence type="ECO:0000259" key="1">
    <source>
        <dbReference type="Pfam" id="PF00561"/>
    </source>
</evidence>
<accession>A0ABX6A0H5</accession>
<reference evidence="2 3" key="1">
    <citation type="submission" date="2019-09" db="EMBL/GenBank/DDBJ databases">
        <title>Draft genome sequence of the Ebosin-producing strain Streptomyces sp. 139.</title>
        <authorList>
            <person name="Ai L."/>
            <person name="Geng M."/>
            <person name="Ma M."/>
            <person name="Bai L."/>
        </authorList>
    </citation>
    <scope>NUCLEOTIDE SEQUENCE [LARGE SCALE GENOMIC DNA]</scope>
    <source>
        <strain evidence="2 3">139</strain>
        <plasmid evidence="2 3">unnamed1</plasmid>
    </source>
</reference>
<dbReference type="EMBL" id="CP043960">
    <property type="protein sequence ID" value="QER90364.1"/>
    <property type="molecule type" value="Genomic_DNA"/>
</dbReference>
<name>A0ABX6A0H5_STRTE</name>
<feature type="domain" description="AB hydrolase-1" evidence="1">
    <location>
        <begin position="30"/>
        <end position="132"/>
    </location>
</feature>
<dbReference type="Proteomes" id="UP000324308">
    <property type="component" value="Plasmid unnamed1"/>
</dbReference>
<evidence type="ECO:0000313" key="2">
    <source>
        <dbReference type="EMBL" id="QER90364.1"/>
    </source>
</evidence>
<dbReference type="RefSeq" id="WP_150157640.1">
    <property type="nucleotide sequence ID" value="NZ_CP043960.1"/>
</dbReference>
<dbReference type="Gene3D" id="3.40.50.1820">
    <property type="entry name" value="alpha/beta hydrolase"/>
    <property type="match status" value="1"/>
</dbReference>
<proteinExistence type="predicted"/>